<gene>
    <name evidence="3" type="ORF">GK108_27085</name>
</gene>
<dbReference type="Pfam" id="PF07221">
    <property type="entry name" value="GlcNAc_2-epim"/>
    <property type="match status" value="1"/>
</dbReference>
<evidence type="ECO:0000313" key="4">
    <source>
        <dbReference type="Proteomes" id="UP000474175"/>
    </source>
</evidence>
<dbReference type="InterPro" id="IPR010819">
    <property type="entry name" value="AGE/CE"/>
</dbReference>
<dbReference type="GO" id="GO:0016853">
    <property type="term" value="F:isomerase activity"/>
    <property type="evidence" value="ECO:0007669"/>
    <property type="project" value="UniProtKB-KW"/>
</dbReference>
<dbReference type="Gene3D" id="1.50.10.10">
    <property type="match status" value="1"/>
</dbReference>
<dbReference type="InterPro" id="IPR008928">
    <property type="entry name" value="6-hairpin_glycosidase_sf"/>
</dbReference>
<name>A0A6L9LDT0_9BACT</name>
<dbReference type="RefSeq" id="WP_163954713.1">
    <property type="nucleotide sequence ID" value="NZ_JAAFZH010000018.1"/>
</dbReference>
<reference evidence="3 4" key="1">
    <citation type="submission" date="2020-02" db="EMBL/GenBank/DDBJ databases">
        <title>Draft genome sequence of two Spirosoma agri KCTC 52727 and Spirosoma terrae KCTC 52035.</title>
        <authorList>
            <person name="Rojas J."/>
            <person name="Ambika Manirajan B."/>
            <person name="Suarez C."/>
            <person name="Ratering S."/>
            <person name="Schnell S."/>
        </authorList>
    </citation>
    <scope>NUCLEOTIDE SEQUENCE [LARGE SCALE GENOMIC DNA]</scope>
    <source>
        <strain evidence="3 4">KCTC 52035</strain>
    </source>
</reference>
<dbReference type="EMBL" id="JAAFZH010000018">
    <property type="protein sequence ID" value="NDU98580.1"/>
    <property type="molecule type" value="Genomic_DNA"/>
</dbReference>
<evidence type="ECO:0000256" key="2">
    <source>
        <dbReference type="ARBA" id="ARBA00023235"/>
    </source>
</evidence>
<dbReference type="SUPFAM" id="SSF48208">
    <property type="entry name" value="Six-hairpin glycosidases"/>
    <property type="match status" value="1"/>
</dbReference>
<evidence type="ECO:0000313" key="3">
    <source>
        <dbReference type="EMBL" id="NDU98580.1"/>
    </source>
</evidence>
<organism evidence="3 4">
    <name type="scientific">Spirosoma terrae</name>
    <dbReference type="NCBI Taxonomy" id="1968276"/>
    <lineage>
        <taxon>Bacteria</taxon>
        <taxon>Pseudomonadati</taxon>
        <taxon>Bacteroidota</taxon>
        <taxon>Cytophagia</taxon>
        <taxon>Cytophagales</taxon>
        <taxon>Cytophagaceae</taxon>
        <taxon>Spirosoma</taxon>
    </lineage>
</organism>
<dbReference type="Proteomes" id="UP000474175">
    <property type="component" value="Unassembled WGS sequence"/>
</dbReference>
<protein>
    <submittedName>
        <fullName evidence="3">N-acyl-D-glucosamine 2-epimerase</fullName>
    </submittedName>
</protein>
<dbReference type="GO" id="GO:0005975">
    <property type="term" value="P:carbohydrate metabolic process"/>
    <property type="evidence" value="ECO:0007669"/>
    <property type="project" value="InterPro"/>
</dbReference>
<dbReference type="AlphaFoldDB" id="A0A6L9LDT0"/>
<comment type="caution">
    <text evidence="3">The sequence shown here is derived from an EMBL/GenBank/DDBJ whole genome shotgun (WGS) entry which is preliminary data.</text>
</comment>
<evidence type="ECO:0000256" key="1">
    <source>
        <dbReference type="ARBA" id="ARBA00008558"/>
    </source>
</evidence>
<proteinExistence type="inferred from homology"/>
<dbReference type="InterPro" id="IPR012341">
    <property type="entry name" value="6hp_glycosidase-like_sf"/>
</dbReference>
<sequence>MLDFHRLSADYQQALLRQAVPFWLKNSRDERYGGYFDCLTNTGQALDSNKDIALQAQQTWAFAWLYNTLDGQPAWLEHAIHGGNFISQFAHSESIHTYAQVNRLGRPTATATNLLSDSFTAMAYSQLYQATRTDEWFMLAKQTFAKLLQRREVVRKQLAQTTSQQQLLLHLSEPIALLKATQELKPLVAEDDWKETLDIVLHELLREFLDRRTDTLREYILPEGSFVNTPEGRRLNVGLTFQAVNFLLDLSLESGNRKLAMQVTTWCLHMCEQAWNELSGGLNQYVDLKKQPLIFPDWSQKWAWVHVEALAALTKSYFQTRHPDCPKWLKRIHDFTFQFFPDPQHPGWHIALDQQNKPLMEIKATPSVGCYSLLRCLAEISQTLIKCGQLQPLGRNVRIT</sequence>
<keyword evidence="4" id="KW-1185">Reference proteome</keyword>
<dbReference type="PANTHER" id="PTHR15108">
    <property type="entry name" value="N-ACYLGLUCOSAMINE-2-EPIMERASE"/>
    <property type="match status" value="1"/>
</dbReference>
<keyword evidence="2" id="KW-0413">Isomerase</keyword>
<comment type="similarity">
    <text evidence="1">Belongs to the N-acylglucosamine 2-epimerase family.</text>
</comment>
<accession>A0A6L9LDT0</accession>